<dbReference type="STRING" id="455432.AWN90_23805"/>
<reference evidence="2 3" key="1">
    <citation type="submission" date="2016-04" db="EMBL/GenBank/DDBJ databases">
        <authorList>
            <person name="Evans L.H."/>
            <person name="Alamgir A."/>
            <person name="Owens N."/>
            <person name="Weber N.D."/>
            <person name="Virtaneva K."/>
            <person name="Barbian K."/>
            <person name="Babar A."/>
            <person name="Rosenke K."/>
        </authorList>
    </citation>
    <scope>NUCLEOTIDE SEQUENCE [LARGE SCALE GENOMIC DNA]</scope>
    <source>
        <strain evidence="2 3">IFM 0406</strain>
    </source>
</reference>
<dbReference type="AlphaFoldDB" id="A0A164P271"/>
<dbReference type="InterPro" id="IPR000182">
    <property type="entry name" value="GNAT_dom"/>
</dbReference>
<dbReference type="Proteomes" id="UP000076512">
    <property type="component" value="Unassembled WGS sequence"/>
</dbReference>
<sequence length="75" mass="8464">MVAPDLARRRIGSHLLRLMEGLAPPHVEQFILFTGTRSERNIRMYQKAGYRLVPLSVPTPPGHINGAVYLTKPRT</sequence>
<name>A0A164P271_9NOCA</name>
<evidence type="ECO:0000313" key="3">
    <source>
        <dbReference type="Proteomes" id="UP000076512"/>
    </source>
</evidence>
<evidence type="ECO:0000313" key="2">
    <source>
        <dbReference type="EMBL" id="KZM75023.1"/>
    </source>
</evidence>
<comment type="caution">
    <text evidence="2">The sequence shown here is derived from an EMBL/GenBank/DDBJ whole genome shotgun (WGS) entry which is preliminary data.</text>
</comment>
<dbReference type="EMBL" id="LWGR01000004">
    <property type="protein sequence ID" value="KZM75023.1"/>
    <property type="molecule type" value="Genomic_DNA"/>
</dbReference>
<organism evidence="2 3">
    <name type="scientific">Nocardia terpenica</name>
    <dbReference type="NCBI Taxonomy" id="455432"/>
    <lineage>
        <taxon>Bacteria</taxon>
        <taxon>Bacillati</taxon>
        <taxon>Actinomycetota</taxon>
        <taxon>Actinomycetes</taxon>
        <taxon>Mycobacteriales</taxon>
        <taxon>Nocardiaceae</taxon>
        <taxon>Nocardia</taxon>
    </lineage>
</organism>
<gene>
    <name evidence="2" type="ORF">AWN90_23805</name>
</gene>
<dbReference type="PROSITE" id="PS51186">
    <property type="entry name" value="GNAT"/>
    <property type="match status" value="1"/>
</dbReference>
<evidence type="ECO:0000259" key="1">
    <source>
        <dbReference type="PROSITE" id="PS51186"/>
    </source>
</evidence>
<dbReference type="Gene3D" id="3.40.630.30">
    <property type="match status" value="1"/>
</dbReference>
<protein>
    <recommendedName>
        <fullName evidence="1">N-acetyltransferase domain-containing protein</fullName>
    </recommendedName>
</protein>
<keyword evidence="3" id="KW-1185">Reference proteome</keyword>
<dbReference type="InterPro" id="IPR016181">
    <property type="entry name" value="Acyl_CoA_acyltransferase"/>
</dbReference>
<accession>A0A164P271</accession>
<dbReference type="GO" id="GO:0016747">
    <property type="term" value="F:acyltransferase activity, transferring groups other than amino-acyl groups"/>
    <property type="evidence" value="ECO:0007669"/>
    <property type="project" value="InterPro"/>
</dbReference>
<feature type="domain" description="N-acetyltransferase" evidence="1">
    <location>
        <begin position="1"/>
        <end position="75"/>
    </location>
</feature>
<dbReference type="SUPFAM" id="SSF55729">
    <property type="entry name" value="Acyl-CoA N-acyltransferases (Nat)"/>
    <property type="match status" value="1"/>
</dbReference>
<proteinExistence type="predicted"/>